<dbReference type="PRINTS" id="PR00463">
    <property type="entry name" value="EP450I"/>
</dbReference>
<dbReference type="GO" id="GO:0005506">
    <property type="term" value="F:iron ion binding"/>
    <property type="evidence" value="ECO:0007669"/>
    <property type="project" value="InterPro"/>
</dbReference>
<dbReference type="GO" id="GO:0016020">
    <property type="term" value="C:membrane"/>
    <property type="evidence" value="ECO:0007669"/>
    <property type="project" value="UniProtKB-SubCell"/>
</dbReference>
<dbReference type="PRINTS" id="PR00385">
    <property type="entry name" value="P450"/>
</dbReference>
<proteinExistence type="inferred from homology"/>
<dbReference type="GO" id="GO:0016705">
    <property type="term" value="F:oxidoreductase activity, acting on paired donors, with incorporation or reduction of molecular oxygen"/>
    <property type="evidence" value="ECO:0007669"/>
    <property type="project" value="InterPro"/>
</dbReference>
<comment type="subcellular location">
    <subcellularLocation>
        <location evidence="2">Membrane</location>
        <topology evidence="2">Single-pass membrane protein</topology>
    </subcellularLocation>
</comment>
<evidence type="ECO:0000256" key="11">
    <source>
        <dbReference type="ARBA" id="ARBA00023136"/>
    </source>
</evidence>
<keyword evidence="9 12" id="KW-0408">Iron</keyword>
<evidence type="ECO:0000256" key="1">
    <source>
        <dbReference type="ARBA" id="ARBA00001971"/>
    </source>
</evidence>
<dbReference type="PANTHER" id="PTHR47953">
    <property type="entry name" value="OS08G0105600 PROTEIN"/>
    <property type="match status" value="1"/>
</dbReference>
<organism evidence="13 14">
    <name type="scientific">Populus trichocarpa</name>
    <name type="common">Western balsam poplar</name>
    <name type="synonym">Populus balsamifera subsp. trichocarpa</name>
    <dbReference type="NCBI Taxonomy" id="3694"/>
    <lineage>
        <taxon>Eukaryota</taxon>
        <taxon>Viridiplantae</taxon>
        <taxon>Streptophyta</taxon>
        <taxon>Embryophyta</taxon>
        <taxon>Tracheophyta</taxon>
        <taxon>Spermatophyta</taxon>
        <taxon>Magnoliopsida</taxon>
        <taxon>eudicotyledons</taxon>
        <taxon>Gunneridae</taxon>
        <taxon>Pentapetalae</taxon>
        <taxon>rosids</taxon>
        <taxon>fabids</taxon>
        <taxon>Malpighiales</taxon>
        <taxon>Salicaceae</taxon>
        <taxon>Saliceae</taxon>
        <taxon>Populus</taxon>
    </lineage>
</organism>
<accession>A0A2K2C9F6</accession>
<reference evidence="13 14" key="1">
    <citation type="journal article" date="2006" name="Science">
        <title>The genome of black cottonwood, Populus trichocarpa (Torr. &amp; Gray).</title>
        <authorList>
            <person name="Tuskan G.A."/>
            <person name="Difazio S."/>
            <person name="Jansson S."/>
            <person name="Bohlmann J."/>
            <person name="Grigoriev I."/>
            <person name="Hellsten U."/>
            <person name="Putnam N."/>
            <person name="Ralph S."/>
            <person name="Rombauts S."/>
            <person name="Salamov A."/>
            <person name="Schein J."/>
            <person name="Sterck L."/>
            <person name="Aerts A."/>
            <person name="Bhalerao R.R."/>
            <person name="Bhalerao R.P."/>
            <person name="Blaudez D."/>
            <person name="Boerjan W."/>
            <person name="Brun A."/>
            <person name="Brunner A."/>
            <person name="Busov V."/>
            <person name="Campbell M."/>
            <person name="Carlson J."/>
            <person name="Chalot M."/>
            <person name="Chapman J."/>
            <person name="Chen G.L."/>
            <person name="Cooper D."/>
            <person name="Coutinho P.M."/>
            <person name="Couturier J."/>
            <person name="Covert S."/>
            <person name="Cronk Q."/>
            <person name="Cunningham R."/>
            <person name="Davis J."/>
            <person name="Degroeve S."/>
            <person name="Dejardin A."/>
            <person name="Depamphilis C."/>
            <person name="Detter J."/>
            <person name="Dirks B."/>
            <person name="Dubchak I."/>
            <person name="Duplessis S."/>
            <person name="Ehlting J."/>
            <person name="Ellis B."/>
            <person name="Gendler K."/>
            <person name="Goodstein D."/>
            <person name="Gribskov M."/>
            <person name="Grimwood J."/>
            <person name="Groover A."/>
            <person name="Gunter L."/>
            <person name="Hamberger B."/>
            <person name="Heinze B."/>
            <person name="Helariutta Y."/>
            <person name="Henrissat B."/>
            <person name="Holligan D."/>
            <person name="Holt R."/>
            <person name="Huang W."/>
            <person name="Islam-Faridi N."/>
            <person name="Jones S."/>
            <person name="Jones-Rhoades M."/>
            <person name="Jorgensen R."/>
            <person name="Joshi C."/>
            <person name="Kangasjarvi J."/>
            <person name="Karlsson J."/>
            <person name="Kelleher C."/>
            <person name="Kirkpatrick R."/>
            <person name="Kirst M."/>
            <person name="Kohler A."/>
            <person name="Kalluri U."/>
            <person name="Larimer F."/>
            <person name="Leebens-Mack J."/>
            <person name="Leple J.C."/>
            <person name="Locascio P."/>
            <person name="Lou Y."/>
            <person name="Lucas S."/>
            <person name="Martin F."/>
            <person name="Montanini B."/>
            <person name="Napoli C."/>
            <person name="Nelson D.R."/>
            <person name="Nelson C."/>
            <person name="Nieminen K."/>
            <person name="Nilsson O."/>
            <person name="Pereda V."/>
            <person name="Peter G."/>
            <person name="Philippe R."/>
            <person name="Pilate G."/>
            <person name="Poliakov A."/>
            <person name="Razumovskaya J."/>
            <person name="Richardson P."/>
            <person name="Rinaldi C."/>
            <person name="Ritland K."/>
            <person name="Rouze P."/>
            <person name="Ryaboy D."/>
            <person name="Schmutz J."/>
            <person name="Schrader J."/>
            <person name="Segerman B."/>
            <person name="Shin H."/>
            <person name="Siddiqui A."/>
            <person name="Sterky F."/>
            <person name="Terry A."/>
            <person name="Tsai C.J."/>
            <person name="Uberbacher E."/>
            <person name="Unneberg P."/>
            <person name="Vahala J."/>
            <person name="Wall K."/>
            <person name="Wessler S."/>
            <person name="Yang G."/>
            <person name="Yin T."/>
            <person name="Douglas C."/>
            <person name="Marra M."/>
            <person name="Sandberg G."/>
            <person name="Van de Peer Y."/>
            <person name="Rokhsar D."/>
        </authorList>
    </citation>
    <scope>NUCLEOTIDE SEQUENCE [LARGE SCALE GENOMIC DNA]</scope>
    <source>
        <strain evidence="14">cv. Nisqually</strain>
    </source>
</reference>
<evidence type="ECO:0000256" key="5">
    <source>
        <dbReference type="ARBA" id="ARBA00022692"/>
    </source>
</evidence>
<evidence type="ECO:0000256" key="4">
    <source>
        <dbReference type="ARBA" id="ARBA00022617"/>
    </source>
</evidence>
<evidence type="ECO:0000313" key="14">
    <source>
        <dbReference type="Proteomes" id="UP000006729"/>
    </source>
</evidence>
<keyword evidence="4 12" id="KW-0349">Heme</keyword>
<evidence type="ECO:0008006" key="15">
    <source>
        <dbReference type="Google" id="ProtNLM"/>
    </source>
</evidence>
<dbReference type="GO" id="GO:0016491">
    <property type="term" value="F:oxidoreductase activity"/>
    <property type="evidence" value="ECO:0000318"/>
    <property type="project" value="GO_Central"/>
</dbReference>
<dbReference type="InterPro" id="IPR002401">
    <property type="entry name" value="Cyt_P450_E_grp-I"/>
</dbReference>
<dbReference type="GO" id="GO:0004497">
    <property type="term" value="F:monooxygenase activity"/>
    <property type="evidence" value="ECO:0007669"/>
    <property type="project" value="UniProtKB-KW"/>
</dbReference>
<gene>
    <name evidence="13" type="ORF">POPTR_001G365300</name>
</gene>
<protein>
    <recommendedName>
        <fullName evidence="15">Cytochrome P450</fullName>
    </recommendedName>
</protein>
<evidence type="ECO:0000256" key="10">
    <source>
        <dbReference type="ARBA" id="ARBA00023033"/>
    </source>
</evidence>
<dbReference type="GO" id="GO:0020037">
    <property type="term" value="F:heme binding"/>
    <property type="evidence" value="ECO:0007669"/>
    <property type="project" value="InterPro"/>
</dbReference>
<dbReference type="InParanoid" id="A0A2K2C9F6"/>
<dbReference type="SUPFAM" id="SSF48264">
    <property type="entry name" value="Cytochrome P450"/>
    <property type="match status" value="1"/>
</dbReference>
<sequence>MAELNAIAKALKIPVSEMGVNGSAVSYIEEKQIYKPTLDNGAASNSLLLGPSPITPLYLHGIKDAQKVENQRLNSKSTSRSTEAACDRKLAPVIWFSTPSPPARLAEKQGPIMHLQLGQVQTIVISSPETAEQVIKVHDINFAHRPHVLAAQIIFYNCTDIATAAYGDYWRQLQKISILELLSAKRVQSFRSIREEEVSSLIGSISSSAGSIVNLSGMLFSVAYSIITRAAFSKLRKEEEIFVPLVQGIIQVGAGFNISDLFPSIKLLPWITGMRSRMERLHQEADRILESIIKEHRARKAEGNSSNESKADDLVDVLLDLQEHGNLDFSLTTDNIKAVILDLFIAGTETSSTILEWAMSELLTHPEVMEKAQTEVREVFGKDGSVGELNYLKMVIRETMRLHPPLPLLIPRECREECGINGYNIPIKSRVLVNVWAIGRDSNYWVEAERFQPERFLDSSIDYKGVNFEFTPFGAGRRRMCPGIMFGISNVDLLLANLLYHFDWKLPGDMKPESLDMSEAFGAAVRRKNALHLTPILHHPHPVRS</sequence>
<keyword evidence="8" id="KW-0560">Oxidoreductase</keyword>
<evidence type="ECO:0000256" key="3">
    <source>
        <dbReference type="ARBA" id="ARBA00010617"/>
    </source>
</evidence>
<evidence type="ECO:0000256" key="12">
    <source>
        <dbReference type="PIRSR" id="PIRSR602401-1"/>
    </source>
</evidence>
<evidence type="ECO:0000256" key="8">
    <source>
        <dbReference type="ARBA" id="ARBA00023002"/>
    </source>
</evidence>
<evidence type="ECO:0000256" key="2">
    <source>
        <dbReference type="ARBA" id="ARBA00004167"/>
    </source>
</evidence>
<evidence type="ECO:0000256" key="6">
    <source>
        <dbReference type="ARBA" id="ARBA00022723"/>
    </source>
</evidence>
<dbReference type="STRING" id="3694.A0A2K2C9F6"/>
<evidence type="ECO:0000256" key="9">
    <source>
        <dbReference type="ARBA" id="ARBA00023004"/>
    </source>
</evidence>
<dbReference type="FunFam" id="1.10.630.10:FF:000043">
    <property type="entry name" value="Cytochrome P450 99A2"/>
    <property type="match status" value="1"/>
</dbReference>
<comment type="cofactor">
    <cofactor evidence="1 12">
        <name>heme</name>
        <dbReference type="ChEBI" id="CHEBI:30413"/>
    </cofactor>
</comment>
<keyword evidence="11" id="KW-0472">Membrane</keyword>
<dbReference type="Gene3D" id="1.10.630.10">
    <property type="entry name" value="Cytochrome P450"/>
    <property type="match status" value="1"/>
</dbReference>
<dbReference type="EMBL" id="CM009290">
    <property type="protein sequence ID" value="PNT58662.1"/>
    <property type="molecule type" value="Genomic_DNA"/>
</dbReference>
<keyword evidence="6 12" id="KW-0479">Metal-binding</keyword>
<dbReference type="AlphaFoldDB" id="A0A2K2C9F6"/>
<keyword evidence="14" id="KW-1185">Reference proteome</keyword>
<dbReference type="InterPro" id="IPR036396">
    <property type="entry name" value="Cyt_P450_sf"/>
</dbReference>
<dbReference type="Pfam" id="PF00067">
    <property type="entry name" value="p450"/>
    <property type="match status" value="1"/>
</dbReference>
<dbReference type="InterPro" id="IPR001128">
    <property type="entry name" value="Cyt_P450"/>
</dbReference>
<feature type="binding site" description="axial binding residue" evidence="12">
    <location>
        <position position="481"/>
    </location>
    <ligand>
        <name>heme</name>
        <dbReference type="ChEBI" id="CHEBI:30413"/>
    </ligand>
    <ligandPart>
        <name>Fe</name>
        <dbReference type="ChEBI" id="CHEBI:18248"/>
    </ligandPart>
</feature>
<dbReference type="InterPro" id="IPR052306">
    <property type="entry name" value="CYP450_71D"/>
</dbReference>
<keyword evidence="10" id="KW-0503">Monooxygenase</keyword>
<evidence type="ECO:0000313" key="13">
    <source>
        <dbReference type="EMBL" id="PNT58662.1"/>
    </source>
</evidence>
<keyword evidence="7" id="KW-1133">Transmembrane helix</keyword>
<comment type="similarity">
    <text evidence="3">Belongs to the cytochrome P450 family.</text>
</comment>
<evidence type="ECO:0000256" key="7">
    <source>
        <dbReference type="ARBA" id="ARBA00022989"/>
    </source>
</evidence>
<dbReference type="Proteomes" id="UP000006729">
    <property type="component" value="Chromosome 1"/>
</dbReference>
<dbReference type="CDD" id="cd11072">
    <property type="entry name" value="CYP71-like"/>
    <property type="match status" value="1"/>
</dbReference>
<name>A0A2K2C9F6_POPTR</name>
<dbReference type="PANTHER" id="PTHR47953:SF19">
    <property type="entry name" value="OS06G0641600 PROTEIN"/>
    <property type="match status" value="1"/>
</dbReference>
<keyword evidence="5" id="KW-0812">Transmembrane</keyword>